<accession>A0ABU5IRR2</accession>
<dbReference type="InterPro" id="IPR013249">
    <property type="entry name" value="RNA_pol_sigma70_r4_t2"/>
</dbReference>
<evidence type="ECO:0000256" key="3">
    <source>
        <dbReference type="ARBA" id="ARBA00023082"/>
    </source>
</evidence>
<evidence type="ECO:0000256" key="2">
    <source>
        <dbReference type="ARBA" id="ARBA00023015"/>
    </source>
</evidence>
<dbReference type="EMBL" id="JAXOJX010000127">
    <property type="protein sequence ID" value="MDZ5461576.1"/>
    <property type="molecule type" value="Genomic_DNA"/>
</dbReference>
<feature type="domain" description="RNA polymerase sigma-70 region 2" evidence="5">
    <location>
        <begin position="15"/>
        <end position="80"/>
    </location>
</feature>
<dbReference type="Gene3D" id="1.10.10.10">
    <property type="entry name" value="Winged helix-like DNA-binding domain superfamily/Winged helix DNA-binding domain"/>
    <property type="match status" value="1"/>
</dbReference>
<dbReference type="Pfam" id="PF08281">
    <property type="entry name" value="Sigma70_r4_2"/>
    <property type="match status" value="1"/>
</dbReference>
<dbReference type="InterPro" id="IPR013325">
    <property type="entry name" value="RNA_pol_sigma_r2"/>
</dbReference>
<dbReference type="RefSeq" id="WP_322468701.1">
    <property type="nucleotide sequence ID" value="NZ_JAXOJX010000127.1"/>
</dbReference>
<dbReference type="InterPro" id="IPR036388">
    <property type="entry name" value="WH-like_DNA-bd_sf"/>
</dbReference>
<dbReference type="SUPFAM" id="SSF88946">
    <property type="entry name" value="Sigma2 domain of RNA polymerase sigma factors"/>
    <property type="match status" value="1"/>
</dbReference>
<dbReference type="CDD" id="cd06171">
    <property type="entry name" value="Sigma70_r4"/>
    <property type="match status" value="1"/>
</dbReference>
<evidence type="ECO:0000256" key="4">
    <source>
        <dbReference type="ARBA" id="ARBA00023163"/>
    </source>
</evidence>
<dbReference type="NCBIfam" id="NF009180">
    <property type="entry name" value="PRK12528.1"/>
    <property type="match status" value="1"/>
</dbReference>
<dbReference type="PANTHER" id="PTHR43133">
    <property type="entry name" value="RNA POLYMERASE ECF-TYPE SIGMA FACTO"/>
    <property type="match status" value="1"/>
</dbReference>
<dbReference type="InterPro" id="IPR014284">
    <property type="entry name" value="RNA_pol_sigma-70_dom"/>
</dbReference>
<comment type="caution">
    <text evidence="7">The sequence shown here is derived from an EMBL/GenBank/DDBJ whole genome shotgun (WGS) entry which is preliminary data.</text>
</comment>
<sequence length="170" mass="19190">MPSTEFALQRRIEVLYVDHHDWLQGWLRRRLGNASDAADIAHDTFVRVLRKSADEQIHEPRAYLATLAGGLVNSHWRRQALEQAWLETLASHPQAVAPSPEERHLVLEALEEVARLLAGLPAQVRDCFLLSQLDGLTYPQIAEELGLTVNVVQKAMTRAMAHCYKAFYAA</sequence>
<feature type="domain" description="RNA polymerase sigma factor 70 region 4 type 2" evidence="6">
    <location>
        <begin position="111"/>
        <end position="163"/>
    </location>
</feature>
<evidence type="ECO:0000256" key="1">
    <source>
        <dbReference type="ARBA" id="ARBA00010641"/>
    </source>
</evidence>
<gene>
    <name evidence="7" type="ORF">SM757_33875</name>
</gene>
<dbReference type="NCBIfam" id="TIGR02937">
    <property type="entry name" value="sigma70-ECF"/>
    <property type="match status" value="1"/>
</dbReference>
<comment type="similarity">
    <text evidence="1">Belongs to the sigma-70 factor family. ECF subfamily.</text>
</comment>
<evidence type="ECO:0000259" key="5">
    <source>
        <dbReference type="Pfam" id="PF04542"/>
    </source>
</evidence>
<keyword evidence="3" id="KW-0731">Sigma factor</keyword>
<keyword evidence="8" id="KW-1185">Reference proteome</keyword>
<evidence type="ECO:0000313" key="8">
    <source>
        <dbReference type="Proteomes" id="UP001293718"/>
    </source>
</evidence>
<proteinExistence type="inferred from homology"/>
<dbReference type="Proteomes" id="UP001293718">
    <property type="component" value="Unassembled WGS sequence"/>
</dbReference>
<evidence type="ECO:0000259" key="6">
    <source>
        <dbReference type="Pfam" id="PF08281"/>
    </source>
</evidence>
<protein>
    <submittedName>
        <fullName evidence="7">Sigma-70 family RNA polymerase sigma factor</fullName>
    </submittedName>
</protein>
<dbReference type="PANTHER" id="PTHR43133:SF63">
    <property type="entry name" value="RNA POLYMERASE SIGMA FACTOR FECI-RELATED"/>
    <property type="match status" value="1"/>
</dbReference>
<dbReference type="SUPFAM" id="SSF88659">
    <property type="entry name" value="Sigma3 and sigma4 domains of RNA polymerase sigma factors"/>
    <property type="match status" value="1"/>
</dbReference>
<reference evidence="7 8" key="1">
    <citation type="submission" date="2023-11" db="EMBL/GenBank/DDBJ databases">
        <title>Draft genome of Azohydromonas lata strain H1 (DSM1123), a polyhydroxyalkanoate producer.</title>
        <authorList>
            <person name="Traversa D."/>
            <person name="D'Addabbo P."/>
            <person name="Pazzani C."/>
            <person name="Manzari C."/>
            <person name="Chiara M."/>
            <person name="Scrascia M."/>
        </authorList>
    </citation>
    <scope>NUCLEOTIDE SEQUENCE [LARGE SCALE GENOMIC DNA]</scope>
    <source>
        <strain evidence="7 8">H1</strain>
    </source>
</reference>
<name>A0ABU5IRR2_9BURK</name>
<organism evidence="7 8">
    <name type="scientific">Azohydromonas lata</name>
    <dbReference type="NCBI Taxonomy" id="45677"/>
    <lineage>
        <taxon>Bacteria</taxon>
        <taxon>Pseudomonadati</taxon>
        <taxon>Pseudomonadota</taxon>
        <taxon>Betaproteobacteria</taxon>
        <taxon>Burkholderiales</taxon>
        <taxon>Sphaerotilaceae</taxon>
        <taxon>Azohydromonas</taxon>
    </lineage>
</organism>
<dbReference type="Pfam" id="PF04542">
    <property type="entry name" value="Sigma70_r2"/>
    <property type="match status" value="1"/>
</dbReference>
<dbReference type="InterPro" id="IPR013324">
    <property type="entry name" value="RNA_pol_sigma_r3/r4-like"/>
</dbReference>
<dbReference type="InterPro" id="IPR007627">
    <property type="entry name" value="RNA_pol_sigma70_r2"/>
</dbReference>
<evidence type="ECO:0000313" key="7">
    <source>
        <dbReference type="EMBL" id="MDZ5461576.1"/>
    </source>
</evidence>
<dbReference type="Gene3D" id="1.10.1740.10">
    <property type="match status" value="1"/>
</dbReference>
<keyword evidence="4" id="KW-0804">Transcription</keyword>
<dbReference type="InterPro" id="IPR039425">
    <property type="entry name" value="RNA_pol_sigma-70-like"/>
</dbReference>
<keyword evidence="2" id="KW-0805">Transcription regulation</keyword>